<dbReference type="EMBL" id="VEPZ02001041">
    <property type="protein sequence ID" value="KAE8699145.1"/>
    <property type="molecule type" value="Genomic_DNA"/>
</dbReference>
<organism evidence="11 12">
    <name type="scientific">Hibiscus syriacus</name>
    <name type="common">Rose of Sharon</name>
    <dbReference type="NCBI Taxonomy" id="106335"/>
    <lineage>
        <taxon>Eukaryota</taxon>
        <taxon>Viridiplantae</taxon>
        <taxon>Streptophyta</taxon>
        <taxon>Embryophyta</taxon>
        <taxon>Tracheophyta</taxon>
        <taxon>Spermatophyta</taxon>
        <taxon>Magnoliopsida</taxon>
        <taxon>eudicotyledons</taxon>
        <taxon>Gunneridae</taxon>
        <taxon>Pentapetalae</taxon>
        <taxon>rosids</taxon>
        <taxon>malvids</taxon>
        <taxon>Malvales</taxon>
        <taxon>Malvaceae</taxon>
        <taxon>Malvoideae</taxon>
        <taxon>Hibiscus</taxon>
    </lineage>
</organism>
<dbReference type="Proteomes" id="UP000436088">
    <property type="component" value="Unassembled WGS sequence"/>
</dbReference>
<comment type="caution">
    <text evidence="11">The sequence shown here is derived from an EMBL/GenBank/DDBJ whole genome shotgun (WGS) entry which is preliminary data.</text>
</comment>
<comment type="similarity">
    <text evidence="2">Belongs to the RLP family.</text>
</comment>
<dbReference type="InterPro" id="IPR001611">
    <property type="entry name" value="Leu-rich_rpt"/>
</dbReference>
<keyword evidence="7" id="KW-1133">Transmembrane helix</keyword>
<gene>
    <name evidence="11" type="ORF">F3Y22_tig00110584pilonHSYRG00024</name>
</gene>
<evidence type="ECO:0000256" key="4">
    <source>
        <dbReference type="ARBA" id="ARBA00022692"/>
    </source>
</evidence>
<proteinExistence type="inferred from homology"/>
<dbReference type="PANTHER" id="PTHR48063:SF48">
    <property type="entry name" value="LRR RECEPTOR-LIKE SERINE_THREONINE-PROTEIN KINASE FLS2"/>
    <property type="match status" value="1"/>
</dbReference>
<accession>A0A6A3A7K6</accession>
<evidence type="ECO:0000256" key="6">
    <source>
        <dbReference type="ARBA" id="ARBA00022737"/>
    </source>
</evidence>
<evidence type="ECO:0000256" key="1">
    <source>
        <dbReference type="ARBA" id="ARBA00004479"/>
    </source>
</evidence>
<keyword evidence="3" id="KW-0433">Leucine-rich repeat</keyword>
<evidence type="ECO:0000256" key="8">
    <source>
        <dbReference type="ARBA" id="ARBA00023136"/>
    </source>
</evidence>
<reference evidence="11" key="1">
    <citation type="submission" date="2019-09" db="EMBL/GenBank/DDBJ databases">
        <title>Draft genome information of white flower Hibiscus syriacus.</title>
        <authorList>
            <person name="Kim Y.-M."/>
        </authorList>
    </citation>
    <scope>NUCLEOTIDE SEQUENCE [LARGE SCALE GENOMIC DNA]</scope>
    <source>
        <strain evidence="11">YM2019G1</strain>
    </source>
</reference>
<evidence type="ECO:0000256" key="3">
    <source>
        <dbReference type="ARBA" id="ARBA00022614"/>
    </source>
</evidence>
<dbReference type="InterPro" id="IPR032675">
    <property type="entry name" value="LRR_dom_sf"/>
</dbReference>
<dbReference type="Pfam" id="PF13855">
    <property type="entry name" value="LRR_8"/>
    <property type="match status" value="1"/>
</dbReference>
<keyword evidence="8" id="KW-0472">Membrane</keyword>
<sequence length="233" mass="26508">MSLAQNNIYGLIPLSIGELSSLKLFDVSENQLNGTFPPSFWQLKNLEVLDIEQNQLEGVVSETHFFNLTRLTTLMASENMMRFEPNSSWIPPFQCEVIELSQWHPQLLKFQKLSRLDISHAGLSNVIPTWFLIIPTQFQILNLSSNQLTGRISYLNVEDIVDPSLNRFSGPFPRLLPNQFYEPIPPDLHLSPSRNLFSGSLSEFVCKSSMTSVHILHIDTNLLSGEILDCWSC</sequence>
<dbReference type="SUPFAM" id="SSF52058">
    <property type="entry name" value="L domain-like"/>
    <property type="match status" value="1"/>
</dbReference>
<dbReference type="InterPro" id="IPR046956">
    <property type="entry name" value="RLP23-like"/>
</dbReference>
<comment type="subcellular location">
    <subcellularLocation>
        <location evidence="1">Membrane</location>
        <topology evidence="1">Single-pass type I membrane protein</topology>
    </subcellularLocation>
</comment>
<keyword evidence="6" id="KW-0677">Repeat</keyword>
<evidence type="ECO:0000256" key="10">
    <source>
        <dbReference type="ARBA" id="ARBA00023180"/>
    </source>
</evidence>
<name>A0A6A3A7K6_HIBSY</name>
<evidence type="ECO:0000256" key="5">
    <source>
        <dbReference type="ARBA" id="ARBA00022729"/>
    </source>
</evidence>
<keyword evidence="4" id="KW-0812">Transmembrane</keyword>
<evidence type="ECO:0000256" key="2">
    <source>
        <dbReference type="ARBA" id="ARBA00009592"/>
    </source>
</evidence>
<protein>
    <submittedName>
        <fullName evidence="11">Uncharacterized protein</fullName>
    </submittedName>
</protein>
<keyword evidence="5" id="KW-0732">Signal</keyword>
<evidence type="ECO:0000256" key="7">
    <source>
        <dbReference type="ARBA" id="ARBA00022989"/>
    </source>
</evidence>
<keyword evidence="9" id="KW-0675">Receptor</keyword>
<dbReference type="Gene3D" id="3.80.10.10">
    <property type="entry name" value="Ribonuclease Inhibitor"/>
    <property type="match status" value="2"/>
</dbReference>
<evidence type="ECO:0000256" key="9">
    <source>
        <dbReference type="ARBA" id="ARBA00023170"/>
    </source>
</evidence>
<evidence type="ECO:0000313" key="12">
    <source>
        <dbReference type="Proteomes" id="UP000436088"/>
    </source>
</evidence>
<keyword evidence="12" id="KW-1185">Reference proteome</keyword>
<dbReference type="FunFam" id="3.80.10.10:FF:000041">
    <property type="entry name" value="LRR receptor-like serine/threonine-protein kinase ERECTA"/>
    <property type="match status" value="1"/>
</dbReference>
<keyword evidence="10" id="KW-0325">Glycoprotein</keyword>
<evidence type="ECO:0000313" key="11">
    <source>
        <dbReference type="EMBL" id="KAE8699145.1"/>
    </source>
</evidence>
<dbReference type="GO" id="GO:0016020">
    <property type="term" value="C:membrane"/>
    <property type="evidence" value="ECO:0007669"/>
    <property type="project" value="UniProtKB-SubCell"/>
</dbReference>
<dbReference type="AlphaFoldDB" id="A0A6A3A7K6"/>
<dbReference type="PANTHER" id="PTHR48063">
    <property type="entry name" value="LRR RECEPTOR-LIKE KINASE"/>
    <property type="match status" value="1"/>
</dbReference>